<evidence type="ECO:0000313" key="1">
    <source>
        <dbReference type="EMBL" id="QDU20132.1"/>
    </source>
</evidence>
<dbReference type="KEGG" id="uli:ETAA1_20750"/>
<organism evidence="1 2">
    <name type="scientific">Urbifossiella limnaea</name>
    <dbReference type="NCBI Taxonomy" id="2528023"/>
    <lineage>
        <taxon>Bacteria</taxon>
        <taxon>Pseudomonadati</taxon>
        <taxon>Planctomycetota</taxon>
        <taxon>Planctomycetia</taxon>
        <taxon>Gemmatales</taxon>
        <taxon>Gemmataceae</taxon>
        <taxon>Urbifossiella</taxon>
    </lineage>
</organism>
<gene>
    <name evidence="1" type="ORF">ETAA1_20750</name>
</gene>
<evidence type="ECO:0008006" key="3">
    <source>
        <dbReference type="Google" id="ProtNLM"/>
    </source>
</evidence>
<dbReference type="AlphaFoldDB" id="A0A517XRP5"/>
<protein>
    <recommendedName>
        <fullName evidence="3">DUF1800 domain-containing protein</fullName>
    </recommendedName>
</protein>
<dbReference type="Pfam" id="PF08811">
    <property type="entry name" value="DUF1800"/>
    <property type="match status" value="1"/>
</dbReference>
<dbReference type="RefSeq" id="WP_145237170.1">
    <property type="nucleotide sequence ID" value="NZ_CP036273.1"/>
</dbReference>
<proteinExistence type="predicted"/>
<dbReference type="InterPro" id="IPR014917">
    <property type="entry name" value="DUF1800"/>
</dbReference>
<accession>A0A517XRP5</accession>
<dbReference type="OrthoDB" id="9772295at2"/>
<reference evidence="1 2" key="1">
    <citation type="submission" date="2019-02" db="EMBL/GenBank/DDBJ databases">
        <title>Deep-cultivation of Planctomycetes and their phenomic and genomic characterization uncovers novel biology.</title>
        <authorList>
            <person name="Wiegand S."/>
            <person name="Jogler M."/>
            <person name="Boedeker C."/>
            <person name="Pinto D."/>
            <person name="Vollmers J."/>
            <person name="Rivas-Marin E."/>
            <person name="Kohn T."/>
            <person name="Peeters S.H."/>
            <person name="Heuer A."/>
            <person name="Rast P."/>
            <person name="Oberbeckmann S."/>
            <person name="Bunk B."/>
            <person name="Jeske O."/>
            <person name="Meyerdierks A."/>
            <person name="Storesund J.E."/>
            <person name="Kallscheuer N."/>
            <person name="Luecker S."/>
            <person name="Lage O.M."/>
            <person name="Pohl T."/>
            <person name="Merkel B.J."/>
            <person name="Hornburger P."/>
            <person name="Mueller R.-W."/>
            <person name="Bruemmer F."/>
            <person name="Labrenz M."/>
            <person name="Spormann A.M."/>
            <person name="Op den Camp H."/>
            <person name="Overmann J."/>
            <person name="Amann R."/>
            <person name="Jetten M.S.M."/>
            <person name="Mascher T."/>
            <person name="Medema M.H."/>
            <person name="Devos D.P."/>
            <person name="Kaster A.-K."/>
            <person name="Ovreas L."/>
            <person name="Rohde M."/>
            <person name="Galperin M.Y."/>
            <person name="Jogler C."/>
        </authorList>
    </citation>
    <scope>NUCLEOTIDE SEQUENCE [LARGE SCALE GENOMIC DNA]</scope>
    <source>
        <strain evidence="1 2">ETA_A1</strain>
    </source>
</reference>
<dbReference type="Proteomes" id="UP000319576">
    <property type="component" value="Chromosome"/>
</dbReference>
<dbReference type="EMBL" id="CP036273">
    <property type="protein sequence ID" value="QDU20132.1"/>
    <property type="molecule type" value="Genomic_DNA"/>
</dbReference>
<sequence>MLDPYLPTAADPWDRRKAGHLLRRTGFGPTHAELDAAVRDGFEATMRRVLTGRPESDDLARTSDFMASERSLPAGAPLPRLTAWWLDRMLKTAHPLREKLSLFWHNHFATSHAKVGNARFMLGQYRLIHRHALGSFRDLLIEMGIDPAMMVWLDITESVRGRPNENYARELMELFSLGIGNYTETDIREAARAFTGYKVTGGTGVFTPREHDPTPKTVFGRTGAFRGDDIARMCLDHPACARFVVRKLYRAFVSEAEPPAAEVLDALATQFRDSGYDTGRVVATILRSKLFFSAAAYRQRIKPPVEFALGIVRGLEATVGTLPLAEALPGLGQVPFAPPSVKGWDGGPAWLNAQTLLARNNLALALTSAEDSRFGRRSDPAAFLARHGKTTDVEVVDFLLGVFLQGDVPAGSRERLLGYLEQAKGVRHPGYWSAADAAGHRSRAVTHLVLTLPEFQLD</sequence>
<name>A0A517XRP5_9BACT</name>
<keyword evidence="2" id="KW-1185">Reference proteome</keyword>
<evidence type="ECO:0000313" key="2">
    <source>
        <dbReference type="Proteomes" id="UP000319576"/>
    </source>
</evidence>